<comment type="caution">
    <text evidence="3">The sequence shown here is derived from an EMBL/GenBank/DDBJ whole genome shotgun (WGS) entry which is preliminary data.</text>
</comment>
<dbReference type="Proteomes" id="UP000032515">
    <property type="component" value="Unassembled WGS sequence"/>
</dbReference>
<feature type="region of interest" description="Disordered" evidence="1">
    <location>
        <begin position="230"/>
        <end position="323"/>
    </location>
</feature>
<dbReference type="OrthoDB" id="8264807at2"/>
<dbReference type="AlphaFoldDB" id="A0A0D7E4T6"/>
<feature type="transmembrane region" description="Helical" evidence="2">
    <location>
        <begin position="20"/>
        <end position="38"/>
    </location>
</feature>
<keyword evidence="2" id="KW-0812">Transmembrane</keyword>
<dbReference type="EMBL" id="JXXE01000665">
    <property type="protein sequence ID" value="KIZ34597.1"/>
    <property type="molecule type" value="Genomic_DNA"/>
</dbReference>
<feature type="compositionally biased region" description="Low complexity" evidence="1">
    <location>
        <begin position="277"/>
        <end position="299"/>
    </location>
</feature>
<protein>
    <submittedName>
        <fullName evidence="3">Uncharacterized protein</fullName>
    </submittedName>
</protein>
<keyword evidence="2" id="KW-1133">Transmembrane helix</keyword>
<feature type="compositionally biased region" description="Pro residues" evidence="1">
    <location>
        <begin position="256"/>
        <end position="274"/>
    </location>
</feature>
<accession>A0A0D7E4T6</accession>
<dbReference type="PATRIC" id="fig|1076.23.peg.1850"/>
<reference evidence="3 4" key="1">
    <citation type="submission" date="2014-11" db="EMBL/GenBank/DDBJ databases">
        <title>Genomics and ecophysiology of heterotrophic nitrogen fixing bacteria isolated from estuarine surface water.</title>
        <authorList>
            <person name="Bentzon-Tilia M."/>
            <person name="Severin I."/>
            <person name="Hansen L.H."/>
            <person name="Riemann L."/>
        </authorList>
    </citation>
    <scope>NUCLEOTIDE SEQUENCE [LARGE SCALE GENOMIC DNA]</scope>
    <source>
        <strain evidence="3 4">BAL398</strain>
    </source>
</reference>
<name>A0A0D7E4T6_RHOPL</name>
<evidence type="ECO:0000313" key="3">
    <source>
        <dbReference type="EMBL" id="KIZ34597.1"/>
    </source>
</evidence>
<dbReference type="RefSeq" id="WP_044417614.1">
    <property type="nucleotide sequence ID" value="NZ_JXXE01000665.1"/>
</dbReference>
<gene>
    <name evidence="3" type="ORF">OO17_26590</name>
</gene>
<evidence type="ECO:0000256" key="1">
    <source>
        <dbReference type="SAM" id="MobiDB-lite"/>
    </source>
</evidence>
<sequence>MNGTWTNSIEQLWHSPSLPVWLTLAAAVFFGIVVLIVMLRADRSVANATLAVITLLALVVAMSAALHVFAPEPGGPATRAAASPPSISVVSLPALACIDELADDTVLTACEKALFASPEAVAAAVSYAAVRLSRLTALGDVATANANMTPELASLRASIERDRYGLFAHVLAVRDHCQANDCAAYASLADHNQIAANIDARAYEAAVERHAPSWNQAAVPALSGLAGLPVEAPSGKPTTADFPTADSIPPVNIMTPEPPLAAAPPPQPKPTPKPKPAEATLGRPAPPSAAQAPRPAAAKKPPRPKPHLSAPVQLTPAASDDKN</sequence>
<evidence type="ECO:0000256" key="2">
    <source>
        <dbReference type="SAM" id="Phobius"/>
    </source>
</evidence>
<organism evidence="3 4">
    <name type="scientific">Rhodopseudomonas palustris</name>
    <dbReference type="NCBI Taxonomy" id="1076"/>
    <lineage>
        <taxon>Bacteria</taxon>
        <taxon>Pseudomonadati</taxon>
        <taxon>Pseudomonadota</taxon>
        <taxon>Alphaproteobacteria</taxon>
        <taxon>Hyphomicrobiales</taxon>
        <taxon>Nitrobacteraceae</taxon>
        <taxon>Rhodopseudomonas</taxon>
    </lineage>
</organism>
<evidence type="ECO:0000313" key="4">
    <source>
        <dbReference type="Proteomes" id="UP000032515"/>
    </source>
</evidence>
<feature type="transmembrane region" description="Helical" evidence="2">
    <location>
        <begin position="50"/>
        <end position="70"/>
    </location>
</feature>
<keyword evidence="2" id="KW-0472">Membrane</keyword>
<proteinExistence type="predicted"/>